<dbReference type="InterPro" id="IPR013022">
    <property type="entry name" value="Xyl_isomerase-like_TIM-brl"/>
</dbReference>
<dbReference type="Pfam" id="PF01261">
    <property type="entry name" value="AP_endonuc_2"/>
    <property type="match status" value="1"/>
</dbReference>
<dbReference type="GO" id="GO:0016853">
    <property type="term" value="F:isomerase activity"/>
    <property type="evidence" value="ECO:0007669"/>
    <property type="project" value="UniProtKB-KW"/>
</dbReference>
<keyword evidence="3" id="KW-1185">Reference proteome</keyword>
<evidence type="ECO:0000313" key="3">
    <source>
        <dbReference type="Proteomes" id="UP000617628"/>
    </source>
</evidence>
<dbReference type="InterPro" id="IPR036237">
    <property type="entry name" value="Xyl_isomerase-like_sf"/>
</dbReference>
<comment type="caution">
    <text evidence="2">The sequence shown here is derived from an EMBL/GenBank/DDBJ whole genome shotgun (WGS) entry which is preliminary data.</text>
</comment>
<dbReference type="Proteomes" id="UP000617628">
    <property type="component" value="Unassembled WGS sequence"/>
</dbReference>
<gene>
    <name evidence="2" type="ORF">JIN87_26540</name>
</gene>
<reference evidence="2" key="1">
    <citation type="submission" date="2021-01" db="EMBL/GenBank/DDBJ databases">
        <title>Modified the classification status of verrucomicrobia.</title>
        <authorList>
            <person name="Feng X."/>
        </authorList>
    </citation>
    <scope>NUCLEOTIDE SEQUENCE</scope>
    <source>
        <strain evidence="2">KCTC 13126</strain>
    </source>
</reference>
<keyword evidence="2" id="KW-0413">Isomerase</keyword>
<accession>A0A934S7T9</accession>
<sequence>MKVIGSTSAWRGNLEDGLGKLKRLGFDEIDLIGIEAWKLLSPEALVSDFETEKKRVLKCLEASNTRAVTMNVAFTPDLGSREESAGNESRLSQVKATLRFMEDLGISVAAHYPGYISDWRNDPEGVWKDTTDTIREIQEVASGGTGTLAPELHYKTPFEIPKDARRLLADVPGLPYTYEPSHFIVQGIDVEDTEDLLSGATHVHLRGCAKGALQAPPAECEKELRWVVEKLAERDYKGLISIEYLPDAEFDVERAIAETRDLIAGVLA</sequence>
<dbReference type="SUPFAM" id="SSF51658">
    <property type="entry name" value="Xylose isomerase-like"/>
    <property type="match status" value="1"/>
</dbReference>
<feature type="domain" description="Xylose isomerase-like TIM barrel" evidence="1">
    <location>
        <begin position="20"/>
        <end position="257"/>
    </location>
</feature>
<dbReference type="RefSeq" id="WP_200359480.1">
    <property type="nucleotide sequence ID" value="NZ_JAENIL010000091.1"/>
</dbReference>
<protein>
    <submittedName>
        <fullName evidence="2">Sugar phosphate isomerase/epimerase</fullName>
    </submittedName>
</protein>
<dbReference type="Gene3D" id="3.20.20.150">
    <property type="entry name" value="Divalent-metal-dependent TIM barrel enzymes"/>
    <property type="match status" value="1"/>
</dbReference>
<dbReference type="AlphaFoldDB" id="A0A934S7T9"/>
<organism evidence="2 3">
    <name type="scientific">Pelagicoccus mobilis</name>
    <dbReference type="NCBI Taxonomy" id="415221"/>
    <lineage>
        <taxon>Bacteria</taxon>
        <taxon>Pseudomonadati</taxon>
        <taxon>Verrucomicrobiota</taxon>
        <taxon>Opitutia</taxon>
        <taxon>Puniceicoccales</taxon>
        <taxon>Pelagicoccaceae</taxon>
        <taxon>Pelagicoccus</taxon>
    </lineage>
</organism>
<proteinExistence type="predicted"/>
<dbReference type="EMBL" id="JAENIL010000091">
    <property type="protein sequence ID" value="MBK1880473.1"/>
    <property type="molecule type" value="Genomic_DNA"/>
</dbReference>
<evidence type="ECO:0000313" key="2">
    <source>
        <dbReference type="EMBL" id="MBK1880473.1"/>
    </source>
</evidence>
<evidence type="ECO:0000259" key="1">
    <source>
        <dbReference type="Pfam" id="PF01261"/>
    </source>
</evidence>
<name>A0A934S7T9_9BACT</name>